<dbReference type="AlphaFoldDB" id="B1IJ42"/>
<gene>
    <name evidence="1" type="ordered locus">CLD_2037</name>
</gene>
<dbReference type="KEGG" id="cbb:CLD_2037"/>
<evidence type="ECO:0000313" key="2">
    <source>
        <dbReference type="Proteomes" id="UP000008541"/>
    </source>
</evidence>
<sequence length="62" mass="7436">MKKLNKLGLSQFECKRIMSVYDLEEVDEIIDQINKLKETDAFKKLEKACRRLVNFVREMQNN</sequence>
<dbReference type="RefSeq" id="WP_015957532.1">
    <property type="nucleotide sequence ID" value="NC_010516.1"/>
</dbReference>
<organism evidence="1 2">
    <name type="scientific">Clostridium botulinum (strain Okra / Type B1)</name>
    <dbReference type="NCBI Taxonomy" id="498213"/>
    <lineage>
        <taxon>Bacteria</taxon>
        <taxon>Bacillati</taxon>
        <taxon>Bacillota</taxon>
        <taxon>Clostridia</taxon>
        <taxon>Eubacteriales</taxon>
        <taxon>Clostridiaceae</taxon>
        <taxon>Clostridium</taxon>
    </lineage>
</organism>
<dbReference type="HOGENOM" id="CLU_2896001_0_0_9"/>
<accession>B1IJ42</accession>
<reference evidence="1 2" key="1">
    <citation type="journal article" date="2007" name="PLoS ONE">
        <title>Analysis of the neurotoxin complex genes in Clostridium botulinum A1-A4 and B1 strains: BoNT/A3, /Ba4 and /B1 clusters are located within plasmids.</title>
        <authorList>
            <person name="Smith T.J."/>
            <person name="Hill K.K."/>
            <person name="Foley B.T."/>
            <person name="Detter J.C."/>
            <person name="Munk A.C."/>
            <person name="Bruce D.C."/>
            <person name="Doggett N.A."/>
            <person name="Smith L.A."/>
            <person name="Marks J.D."/>
            <person name="Xie G."/>
            <person name="Brettin T.S."/>
        </authorList>
    </citation>
    <scope>NUCLEOTIDE SEQUENCE [LARGE SCALE GENOMIC DNA]</scope>
    <source>
        <strain evidence="2">Okra / Type B1</strain>
    </source>
</reference>
<protein>
    <submittedName>
        <fullName evidence="1">Uncharacterized protein</fullName>
    </submittedName>
</protein>
<proteinExistence type="predicted"/>
<dbReference type="EMBL" id="CP000939">
    <property type="protein sequence ID" value="ACA43954.1"/>
    <property type="molecule type" value="Genomic_DNA"/>
</dbReference>
<name>B1IJ42_CLOBK</name>
<dbReference type="Proteomes" id="UP000008541">
    <property type="component" value="Chromosome"/>
</dbReference>
<evidence type="ECO:0000313" key="1">
    <source>
        <dbReference type="EMBL" id="ACA43954.1"/>
    </source>
</evidence>